<evidence type="ECO:0000313" key="1">
    <source>
        <dbReference type="EMBL" id="CAI5763155.1"/>
    </source>
</evidence>
<dbReference type="AlphaFoldDB" id="A0AA35JP65"/>
<proteinExistence type="predicted"/>
<organism evidence="1 2">
    <name type="scientific">Podarcis lilfordi</name>
    <name type="common">Lilford's wall lizard</name>
    <dbReference type="NCBI Taxonomy" id="74358"/>
    <lineage>
        <taxon>Eukaryota</taxon>
        <taxon>Metazoa</taxon>
        <taxon>Chordata</taxon>
        <taxon>Craniata</taxon>
        <taxon>Vertebrata</taxon>
        <taxon>Euteleostomi</taxon>
        <taxon>Lepidosauria</taxon>
        <taxon>Squamata</taxon>
        <taxon>Bifurcata</taxon>
        <taxon>Unidentata</taxon>
        <taxon>Episquamata</taxon>
        <taxon>Laterata</taxon>
        <taxon>Lacertibaenia</taxon>
        <taxon>Lacertidae</taxon>
        <taxon>Podarcis</taxon>
    </lineage>
</organism>
<accession>A0AA35JP65</accession>
<reference evidence="1" key="1">
    <citation type="submission" date="2022-12" db="EMBL/GenBank/DDBJ databases">
        <authorList>
            <person name="Alioto T."/>
            <person name="Alioto T."/>
            <person name="Gomez Garrido J."/>
        </authorList>
    </citation>
    <scope>NUCLEOTIDE SEQUENCE</scope>
</reference>
<evidence type="ECO:0000313" key="2">
    <source>
        <dbReference type="Proteomes" id="UP001178461"/>
    </source>
</evidence>
<name>A0AA35JP65_9SAUR</name>
<dbReference type="Proteomes" id="UP001178461">
    <property type="component" value="Chromosome 1"/>
</dbReference>
<dbReference type="EMBL" id="OX395126">
    <property type="protein sequence ID" value="CAI5763155.1"/>
    <property type="molecule type" value="Genomic_DNA"/>
</dbReference>
<protein>
    <submittedName>
        <fullName evidence="1">Uncharacterized protein</fullName>
    </submittedName>
</protein>
<sequence>MNAFQSDVSWLLRRRAGGSARRGGRNRLHLNLIQPANLLILSHKEYIFFFFLKFSVNRRGRGKEGCF</sequence>
<gene>
    <name evidence="1" type="ORF">PODLI_1B021785</name>
</gene>
<keyword evidence="2" id="KW-1185">Reference proteome</keyword>